<feature type="transmembrane region" description="Helical" evidence="7">
    <location>
        <begin position="12"/>
        <end position="38"/>
    </location>
</feature>
<evidence type="ECO:0000256" key="3">
    <source>
        <dbReference type="ARBA" id="ARBA00022475"/>
    </source>
</evidence>
<keyword evidence="5 7" id="KW-1133">Transmembrane helix</keyword>
<evidence type="ECO:0000256" key="6">
    <source>
        <dbReference type="ARBA" id="ARBA00023136"/>
    </source>
</evidence>
<dbReference type="PANTHER" id="PTHR30193:SF37">
    <property type="entry name" value="INNER MEMBRANE ABC TRANSPORTER PERMEASE PROTEIN YCJO"/>
    <property type="match status" value="1"/>
</dbReference>
<feature type="transmembrane region" description="Helical" evidence="7">
    <location>
        <begin position="67"/>
        <end position="87"/>
    </location>
</feature>
<dbReference type="InterPro" id="IPR051393">
    <property type="entry name" value="ABC_transporter_permease"/>
</dbReference>
<gene>
    <name evidence="9" type="ORF">C0601_05350</name>
</gene>
<dbReference type="PANTHER" id="PTHR30193">
    <property type="entry name" value="ABC TRANSPORTER PERMEASE PROTEIN"/>
    <property type="match status" value="1"/>
</dbReference>
<dbReference type="InterPro" id="IPR035906">
    <property type="entry name" value="MetI-like_sf"/>
</dbReference>
<comment type="caution">
    <text evidence="9">The sequence shown here is derived from an EMBL/GenBank/DDBJ whole genome shotgun (WGS) entry which is preliminary data.</text>
</comment>
<protein>
    <recommendedName>
        <fullName evidence="8">ABC transmembrane type-1 domain-containing protein</fullName>
    </recommendedName>
</protein>
<keyword evidence="6 7" id="KW-0472">Membrane</keyword>
<evidence type="ECO:0000259" key="8">
    <source>
        <dbReference type="PROSITE" id="PS50928"/>
    </source>
</evidence>
<feature type="transmembrane region" description="Helical" evidence="7">
    <location>
        <begin position="133"/>
        <end position="155"/>
    </location>
</feature>
<comment type="similarity">
    <text evidence="7">Belongs to the binding-protein-dependent transport system permease family.</text>
</comment>
<feature type="domain" description="ABC transmembrane type-1" evidence="8">
    <location>
        <begin position="1"/>
        <end position="154"/>
    </location>
</feature>
<name>A0A2N5ZHM4_MUIH1</name>
<evidence type="ECO:0000256" key="2">
    <source>
        <dbReference type="ARBA" id="ARBA00022448"/>
    </source>
</evidence>
<dbReference type="InterPro" id="IPR000515">
    <property type="entry name" value="MetI-like"/>
</dbReference>
<dbReference type="Pfam" id="PF00528">
    <property type="entry name" value="BPD_transp_1"/>
    <property type="match status" value="1"/>
</dbReference>
<evidence type="ECO:0000256" key="5">
    <source>
        <dbReference type="ARBA" id="ARBA00022989"/>
    </source>
</evidence>
<keyword evidence="3" id="KW-1003">Cell membrane</keyword>
<evidence type="ECO:0000313" key="9">
    <source>
        <dbReference type="EMBL" id="PLX18185.1"/>
    </source>
</evidence>
<dbReference type="GO" id="GO:0005886">
    <property type="term" value="C:plasma membrane"/>
    <property type="evidence" value="ECO:0007669"/>
    <property type="project" value="UniProtKB-SubCell"/>
</dbReference>
<evidence type="ECO:0000256" key="4">
    <source>
        <dbReference type="ARBA" id="ARBA00022692"/>
    </source>
</evidence>
<dbReference type="PROSITE" id="PS50928">
    <property type="entry name" value="ABC_TM1"/>
    <property type="match status" value="1"/>
</dbReference>
<sequence length="162" mass="17464">MFSKTGFLGNPLTALPAIVFALTLKGAGFGMVLFLAAIQNIPNDIYEAADIDGAGPVRKFISITLPLLKPILMFMVITGIIASLNAFTEIYVMTAGGPNITISENVPVFGGTTQGATKVAGYFLFRKFRDLKLGYAAAISYILLFITIFITFLNIKLLKSED</sequence>
<accession>A0A2N5ZHM4</accession>
<dbReference type="Gene3D" id="1.10.3720.10">
    <property type="entry name" value="MetI-like"/>
    <property type="match status" value="1"/>
</dbReference>
<evidence type="ECO:0000256" key="1">
    <source>
        <dbReference type="ARBA" id="ARBA00004651"/>
    </source>
</evidence>
<comment type="subcellular location">
    <subcellularLocation>
        <location evidence="1 7">Cell membrane</location>
        <topology evidence="1 7">Multi-pass membrane protein</topology>
    </subcellularLocation>
</comment>
<proteinExistence type="inferred from homology"/>
<dbReference type="SUPFAM" id="SSF161098">
    <property type="entry name" value="MetI-like"/>
    <property type="match status" value="1"/>
</dbReference>
<dbReference type="CDD" id="cd06261">
    <property type="entry name" value="TM_PBP2"/>
    <property type="match status" value="1"/>
</dbReference>
<dbReference type="GO" id="GO:0055085">
    <property type="term" value="P:transmembrane transport"/>
    <property type="evidence" value="ECO:0007669"/>
    <property type="project" value="InterPro"/>
</dbReference>
<dbReference type="Proteomes" id="UP000234857">
    <property type="component" value="Unassembled WGS sequence"/>
</dbReference>
<dbReference type="EMBL" id="PKTG01000069">
    <property type="protein sequence ID" value="PLX18185.1"/>
    <property type="molecule type" value="Genomic_DNA"/>
</dbReference>
<dbReference type="AlphaFoldDB" id="A0A2N5ZHM4"/>
<reference evidence="9 10" key="1">
    <citation type="submission" date="2017-11" db="EMBL/GenBank/DDBJ databases">
        <title>Genome-resolved metagenomics identifies genetic mobility, metabolic interactions, and unexpected diversity in perchlorate-reducing communities.</title>
        <authorList>
            <person name="Barnum T.P."/>
            <person name="Figueroa I.A."/>
            <person name="Carlstrom C.I."/>
            <person name="Lucas L.N."/>
            <person name="Engelbrektson A.L."/>
            <person name="Coates J.D."/>
        </authorList>
    </citation>
    <scope>NUCLEOTIDE SEQUENCE [LARGE SCALE GENOMIC DNA]</scope>
    <source>
        <strain evidence="9">BM706</strain>
    </source>
</reference>
<evidence type="ECO:0000256" key="7">
    <source>
        <dbReference type="RuleBase" id="RU363032"/>
    </source>
</evidence>
<organism evidence="9 10">
    <name type="scientific">Muiribacterium halophilum</name>
    <dbReference type="NCBI Taxonomy" id="2053465"/>
    <lineage>
        <taxon>Bacteria</taxon>
        <taxon>Candidatus Muiribacteriota</taxon>
        <taxon>Candidatus Muiribacteriia</taxon>
        <taxon>Candidatus Muiribacteriales</taxon>
        <taxon>Candidatus Muiribacteriaceae</taxon>
        <taxon>Candidatus Muiribacterium</taxon>
    </lineage>
</organism>
<evidence type="ECO:0000313" key="10">
    <source>
        <dbReference type="Proteomes" id="UP000234857"/>
    </source>
</evidence>
<keyword evidence="4 7" id="KW-0812">Transmembrane</keyword>
<keyword evidence="2 7" id="KW-0813">Transport</keyword>